<dbReference type="Pfam" id="PF03747">
    <property type="entry name" value="ADP_ribosyl_GH"/>
    <property type="match status" value="1"/>
</dbReference>
<dbReference type="OrthoDB" id="9798107at2"/>
<dbReference type="InterPro" id="IPR005502">
    <property type="entry name" value="Ribosyl_crysJ1"/>
</dbReference>
<feature type="binding site" evidence="3">
    <location>
        <position position="862"/>
    </location>
    <ligand>
        <name>Mg(2+)</name>
        <dbReference type="ChEBI" id="CHEBI:18420"/>
        <label>1</label>
    </ligand>
</feature>
<proteinExistence type="inferred from homology"/>
<comment type="cofactor">
    <cofactor evidence="3">
        <name>Mg(2+)</name>
        <dbReference type="ChEBI" id="CHEBI:18420"/>
    </cofactor>
    <text evidence="3">Binds 2 magnesium ions per subunit.</text>
</comment>
<keyword evidence="3" id="KW-0479">Metal-binding</keyword>
<feature type="binding site" evidence="3">
    <location>
        <position position="1073"/>
    </location>
    <ligand>
        <name>Mg(2+)</name>
        <dbReference type="ChEBI" id="CHEBI:18420"/>
        <label>1</label>
    </ligand>
</feature>
<reference evidence="5 6" key="1">
    <citation type="submission" date="2019-10" db="EMBL/GenBank/DDBJ databases">
        <title>Whole-genome sequence of the extremophile Heliorestis acidaminivorans DSM 24790.</title>
        <authorList>
            <person name="Kyndt J.A."/>
            <person name="Meyer T.E."/>
        </authorList>
    </citation>
    <scope>NUCLEOTIDE SEQUENCE [LARGE SCALE GENOMIC DNA]</scope>
    <source>
        <strain evidence="5 6">DSM 24790</strain>
    </source>
</reference>
<keyword evidence="6" id="KW-1185">Reference proteome</keyword>
<feature type="binding site" evidence="3">
    <location>
        <position position="1072"/>
    </location>
    <ligand>
        <name>Mg(2+)</name>
        <dbReference type="ChEBI" id="CHEBI:18420"/>
        <label>1</label>
    </ligand>
</feature>
<dbReference type="InterPro" id="IPR011990">
    <property type="entry name" value="TPR-like_helical_dom_sf"/>
</dbReference>
<dbReference type="PANTHER" id="PTHR16222:SF24">
    <property type="entry name" value="ADP-RIBOSYLHYDROLASE ARH3"/>
    <property type="match status" value="1"/>
</dbReference>
<dbReference type="InterPro" id="IPR036705">
    <property type="entry name" value="Ribosyl_crysJ1_sf"/>
</dbReference>
<sequence>MSTVVLVEKGVYMFFRKNCNYHKEDTLPLVGRDVEIKDFLDELTGMNNHEQPKILVYNGAQGIGKSRLCLQFIEIVKNQKKKYVHIDFSKGMIKDDFEFFSRLFEQLNEKGIVLGETKKHLDYISDKINVTKNNKQNMLIPAADLLFLGTFSLGFISLLYGVSKGFMNRDITASHKEKSLGQSIDTLFYSWKEDIEKVCKKDIASPLVIFIDLDQSHNNNWLPRIKKLALQSPGVMWVLFCDDDFYWKHSQEDVVKKCTRIILLEKLLENHCAELLKRKNITNVELQNKVFELSVGKPELIKLLIDYILERDIEKVSDLNVANILSYYLSEARRDEQALLQILAVVRSWDQELLRSIMSHFSTGFPITEIDKLYNYSFIKKRDKQNEWYILDIFGQELLKRYSKTDYLKYDIHYFLSGYYCTALQQSLNNNNELILQKKSTIAPHEAFEEALEHSLVLVEGQIIHEDEFISWLEKTVSLMSERCPSSDLILVANKYVKAMNKLSQKNIPPKLNAYIYKGKAMRLVRNYKGALEVYAEALSLIKKTKDTYKETIQLHLDIARFYLEIYYDGEAVAATLVKAEEELTKLIDTKTTDESVLIFLWLELGELMYSAKMYEESIKYLEKVTNTLEESETTNLILAETYYHLTNAHIFSILNDKKGFCEKKESLAKECIDKAYELVKKCSDSPEKNFLHAKILNNIGNSLRKSKNESDKPEAEIKYEQALKLLTEEPRTNYEKHQKARTHINLAKLYLSWTEKFHEANSHFEKALKTIGNKNTSSWDENLKKEIQKKRCKHNLIDCSKEISTKPIVTEKESPIVGALMGLAVGDALGTPIEGVEKTVLDRIPINTMIQGEFPLGTWSDDTSLTFCLVKNIIEKGYCIEHLKDLYLKWYNEGEMTATGYAFSVGDTIKKALEKLNNGINPLESGDKAEKSNGNGSLMRILPASIYFSKSKDMCHFIQQNSSITHAHQISNLACLLYSFMVKALLAGKQKSEAYYYMIEEANKLKSEEKFSTEWVHFDHILTGSILDGNKKISAGSYVVLTLEAALWAFMKTDTYKDCMLKVINLGGDTDTVAAIAGGLAGLHYGYSEIPEEWTQSLQKSHMLLNMSKDFAKKCFDTNFYSVEN</sequence>
<comment type="caution">
    <text evidence="5">The sequence shown here is derived from an EMBL/GenBank/DDBJ whole genome shotgun (WGS) entry which is preliminary data.</text>
</comment>
<dbReference type="GO" id="GO:0016787">
    <property type="term" value="F:hydrolase activity"/>
    <property type="evidence" value="ECO:0007669"/>
    <property type="project" value="UniProtKB-KW"/>
</dbReference>
<dbReference type="InterPro" id="IPR027417">
    <property type="entry name" value="P-loop_NTPase"/>
</dbReference>
<keyword evidence="3" id="KW-0460">Magnesium</keyword>
<protein>
    <recommendedName>
        <fullName evidence="7">Tetratricopeptide repeat protein</fullName>
    </recommendedName>
</protein>
<dbReference type="InterPro" id="IPR050792">
    <property type="entry name" value="ADP-ribosylglycohydrolase"/>
</dbReference>
<feature type="binding site" evidence="3">
    <location>
        <position position="1070"/>
    </location>
    <ligand>
        <name>Mg(2+)</name>
        <dbReference type="ChEBI" id="CHEBI:18420"/>
        <label>1</label>
    </ligand>
</feature>
<feature type="transmembrane region" description="Helical" evidence="4">
    <location>
        <begin position="142"/>
        <end position="162"/>
    </location>
</feature>
<keyword evidence="4" id="KW-1133">Transmembrane helix</keyword>
<keyword evidence="2" id="KW-0378">Hydrolase</keyword>
<gene>
    <name evidence="5" type="ORF">F9B85_13835</name>
</gene>
<evidence type="ECO:0000256" key="2">
    <source>
        <dbReference type="ARBA" id="ARBA00022801"/>
    </source>
</evidence>
<dbReference type="Gene3D" id="3.40.50.300">
    <property type="entry name" value="P-loop containing nucleotide triphosphate hydrolases"/>
    <property type="match status" value="1"/>
</dbReference>
<dbReference type="SUPFAM" id="SSF101478">
    <property type="entry name" value="ADP-ribosylglycohydrolase"/>
    <property type="match status" value="1"/>
</dbReference>
<keyword evidence="4" id="KW-0812">Transmembrane</keyword>
<keyword evidence="4" id="KW-0472">Membrane</keyword>
<evidence type="ECO:0000313" key="5">
    <source>
        <dbReference type="EMBL" id="KAB2950841.1"/>
    </source>
</evidence>
<dbReference type="Gene3D" id="1.25.40.10">
    <property type="entry name" value="Tetratricopeptide repeat domain"/>
    <property type="match status" value="1"/>
</dbReference>
<dbReference type="Gene3D" id="1.10.4080.10">
    <property type="entry name" value="ADP-ribosylation/Crystallin J1"/>
    <property type="match status" value="1"/>
</dbReference>
<accession>A0A6I0EZE2</accession>
<feature type="binding site" evidence="3">
    <location>
        <position position="863"/>
    </location>
    <ligand>
        <name>Mg(2+)</name>
        <dbReference type="ChEBI" id="CHEBI:18420"/>
        <label>1</label>
    </ligand>
</feature>
<dbReference type="EMBL" id="WBXO01000020">
    <property type="protein sequence ID" value="KAB2950841.1"/>
    <property type="molecule type" value="Genomic_DNA"/>
</dbReference>
<dbReference type="SUPFAM" id="SSF52540">
    <property type="entry name" value="P-loop containing nucleoside triphosphate hydrolases"/>
    <property type="match status" value="1"/>
</dbReference>
<dbReference type="SMART" id="SM00028">
    <property type="entry name" value="TPR"/>
    <property type="match status" value="4"/>
</dbReference>
<evidence type="ECO:0000256" key="3">
    <source>
        <dbReference type="PIRSR" id="PIRSR605502-1"/>
    </source>
</evidence>
<comment type="similarity">
    <text evidence="1">Belongs to the ADP-ribosylglycohydrolase family.</text>
</comment>
<organism evidence="5 6">
    <name type="scientific">Heliorestis acidaminivorans</name>
    <dbReference type="NCBI Taxonomy" id="553427"/>
    <lineage>
        <taxon>Bacteria</taxon>
        <taxon>Bacillati</taxon>
        <taxon>Bacillota</taxon>
        <taxon>Clostridia</taxon>
        <taxon>Eubacteriales</taxon>
        <taxon>Heliobacteriaceae</taxon>
        <taxon>Heliorestis</taxon>
    </lineage>
</organism>
<name>A0A6I0EZE2_9FIRM</name>
<dbReference type="PANTHER" id="PTHR16222">
    <property type="entry name" value="ADP-RIBOSYLGLYCOHYDROLASE"/>
    <property type="match status" value="1"/>
</dbReference>
<evidence type="ECO:0000313" key="6">
    <source>
        <dbReference type="Proteomes" id="UP000468766"/>
    </source>
</evidence>
<evidence type="ECO:0008006" key="7">
    <source>
        <dbReference type="Google" id="ProtNLM"/>
    </source>
</evidence>
<dbReference type="SUPFAM" id="SSF48452">
    <property type="entry name" value="TPR-like"/>
    <property type="match status" value="2"/>
</dbReference>
<dbReference type="Proteomes" id="UP000468766">
    <property type="component" value="Unassembled WGS sequence"/>
</dbReference>
<dbReference type="GO" id="GO:0046872">
    <property type="term" value="F:metal ion binding"/>
    <property type="evidence" value="ECO:0007669"/>
    <property type="project" value="UniProtKB-KW"/>
</dbReference>
<dbReference type="AlphaFoldDB" id="A0A6I0EZE2"/>
<evidence type="ECO:0000256" key="4">
    <source>
        <dbReference type="SAM" id="Phobius"/>
    </source>
</evidence>
<feature type="binding site" evidence="3">
    <location>
        <position position="861"/>
    </location>
    <ligand>
        <name>Mg(2+)</name>
        <dbReference type="ChEBI" id="CHEBI:18420"/>
        <label>1</label>
    </ligand>
</feature>
<evidence type="ECO:0000256" key="1">
    <source>
        <dbReference type="ARBA" id="ARBA00010702"/>
    </source>
</evidence>
<dbReference type="InterPro" id="IPR019734">
    <property type="entry name" value="TPR_rpt"/>
</dbReference>